<dbReference type="CDD" id="cd02002">
    <property type="entry name" value="TPP_BFDC"/>
    <property type="match status" value="1"/>
</dbReference>
<evidence type="ECO:0000313" key="7">
    <source>
        <dbReference type="EMBL" id="GJD45247.1"/>
    </source>
</evidence>
<evidence type="ECO:0000256" key="1">
    <source>
        <dbReference type="ARBA" id="ARBA00007812"/>
    </source>
</evidence>
<dbReference type="Gene3D" id="3.40.50.1220">
    <property type="entry name" value="TPP-binding domain"/>
    <property type="match status" value="1"/>
</dbReference>
<keyword evidence="2 3" id="KW-0786">Thiamine pyrophosphate</keyword>
<dbReference type="InterPro" id="IPR011766">
    <property type="entry name" value="TPP_enzyme_TPP-bd"/>
</dbReference>
<evidence type="ECO:0000313" key="8">
    <source>
        <dbReference type="Proteomes" id="UP001055117"/>
    </source>
</evidence>
<keyword evidence="8" id="KW-1185">Reference proteome</keyword>
<feature type="domain" description="Thiamine pyrophosphate enzyme N-terminal TPP-binding" evidence="6">
    <location>
        <begin position="13"/>
        <end position="115"/>
    </location>
</feature>
<evidence type="ECO:0000259" key="5">
    <source>
        <dbReference type="Pfam" id="PF02775"/>
    </source>
</evidence>
<dbReference type="SUPFAM" id="SSF52518">
    <property type="entry name" value="Thiamin diphosphate-binding fold (THDP-binding)"/>
    <property type="match status" value="2"/>
</dbReference>
<evidence type="ECO:0000256" key="3">
    <source>
        <dbReference type="RuleBase" id="RU362132"/>
    </source>
</evidence>
<dbReference type="PANTHER" id="PTHR18968">
    <property type="entry name" value="THIAMINE PYROPHOSPHATE ENZYMES"/>
    <property type="match status" value="1"/>
</dbReference>
<dbReference type="RefSeq" id="WP_147762882.1">
    <property type="nucleotide sequence ID" value="NZ_BPQG01000047.1"/>
</dbReference>
<dbReference type="SUPFAM" id="SSF52467">
    <property type="entry name" value="DHS-like NAD/FAD-binding domain"/>
    <property type="match status" value="1"/>
</dbReference>
<comment type="caution">
    <text evidence="7">The sequence shown here is derived from an EMBL/GenBank/DDBJ whole genome shotgun (WGS) entry which is preliminary data.</text>
</comment>
<protein>
    <submittedName>
        <fullName evidence="7">Benzoylformate decarboxylase</fullName>
    </submittedName>
</protein>
<dbReference type="InterPro" id="IPR012000">
    <property type="entry name" value="Thiamin_PyroP_enz_cen_dom"/>
</dbReference>
<accession>A0ABQ4QK70</accession>
<feature type="domain" description="Thiamine pyrophosphate enzyme TPP-binding" evidence="5">
    <location>
        <begin position="415"/>
        <end position="557"/>
    </location>
</feature>
<dbReference type="InterPro" id="IPR045229">
    <property type="entry name" value="TPP_enz"/>
</dbReference>
<dbReference type="InterPro" id="IPR029061">
    <property type="entry name" value="THDP-binding"/>
</dbReference>
<sequence length="562" mass="58696">MAITNVESLGSRRGAMVLLEVLRSEGVRYIFGNPGTTELPLIDALTDTPDIAYVLALQEASAVAMADGYAHAARRPAFLNLHTAGGLGHGFGNLINAHVSGTPLVVTAGQQDSRHAITDPLLFGDLVSLATPAVKWAREVTNADQLPTLLRRAFHDCSAAPSGPVFLSLPMDVMEAMTQAPAGGVSTIDRCAVAGSLDRLADHLAAVAPGRLALIAGDEIDASDASSQAVALADLLGAPVYGSSWPAHIPFPTAHPLWAGSLPTKATEIAKILGAYDAVFALGGKSLITVLYTEGSAVPAGTQVFQLSADVRDLGRTYETTLSMVGDVRASLDALLPLLKPRLAGRADAYAALRVAAARNYAVRRERLMEAADAAFADPVIAPLVAAREIARAVGADTAIVDEAPATMAHLRTFLHSERTHQYASMRGGVLGWGMPASVGTSLGLDRAPVVCVVGDGAAMYSPQALWTAAHENLPVTFVVINNAEYNILKNYMKSQTHYASARANRFIAMDLTDPRIDFPALAASMGVPARRVTRAGDIAAAIEAGIASGGPNLVEVVVRAT</sequence>
<gene>
    <name evidence="7" type="primary">mdlC</name>
    <name evidence="7" type="ORF">AFCDBAGC_3118</name>
</gene>
<evidence type="ECO:0000259" key="6">
    <source>
        <dbReference type="Pfam" id="PF02776"/>
    </source>
</evidence>
<dbReference type="Gene3D" id="3.40.50.970">
    <property type="match status" value="2"/>
</dbReference>
<proteinExistence type="inferred from homology"/>
<feature type="domain" description="Thiamine pyrophosphate enzyme central" evidence="4">
    <location>
        <begin position="211"/>
        <end position="335"/>
    </location>
</feature>
<dbReference type="InterPro" id="IPR012001">
    <property type="entry name" value="Thiamin_PyroP_enz_TPP-bd_dom"/>
</dbReference>
<evidence type="ECO:0000256" key="2">
    <source>
        <dbReference type="ARBA" id="ARBA00023052"/>
    </source>
</evidence>
<dbReference type="Pfam" id="PF00205">
    <property type="entry name" value="TPP_enzyme_M"/>
    <property type="match status" value="1"/>
</dbReference>
<dbReference type="Pfam" id="PF02776">
    <property type="entry name" value="TPP_enzyme_N"/>
    <property type="match status" value="1"/>
</dbReference>
<dbReference type="EMBL" id="BPQG01000047">
    <property type="protein sequence ID" value="GJD45247.1"/>
    <property type="molecule type" value="Genomic_DNA"/>
</dbReference>
<comment type="similarity">
    <text evidence="1 3">Belongs to the TPP enzyme family.</text>
</comment>
<dbReference type="Pfam" id="PF02775">
    <property type="entry name" value="TPP_enzyme_C"/>
    <property type="match status" value="1"/>
</dbReference>
<dbReference type="InterPro" id="IPR029035">
    <property type="entry name" value="DHS-like_NAD/FAD-binding_dom"/>
</dbReference>
<evidence type="ECO:0000259" key="4">
    <source>
        <dbReference type="Pfam" id="PF00205"/>
    </source>
</evidence>
<reference evidence="7 8" key="1">
    <citation type="journal article" date="2021" name="Front. Microbiol.">
        <title>Comprehensive Comparative Genomics and Phenotyping of Methylobacterium Species.</title>
        <authorList>
            <person name="Alessa O."/>
            <person name="Ogura Y."/>
            <person name="Fujitani Y."/>
            <person name="Takami H."/>
            <person name="Hayashi T."/>
            <person name="Sahin N."/>
            <person name="Tani A."/>
        </authorList>
    </citation>
    <scope>NUCLEOTIDE SEQUENCE [LARGE SCALE GENOMIC DNA]</scope>
    <source>
        <strain evidence="7 8">DSM 23679</strain>
    </source>
</reference>
<dbReference type="Proteomes" id="UP001055117">
    <property type="component" value="Unassembled WGS sequence"/>
</dbReference>
<dbReference type="CDD" id="cd07035">
    <property type="entry name" value="TPP_PYR_POX_like"/>
    <property type="match status" value="1"/>
</dbReference>
<dbReference type="PANTHER" id="PTHR18968:SF133">
    <property type="entry name" value="BENZOYLFORMATE DECARBOXYLASE"/>
    <property type="match status" value="1"/>
</dbReference>
<name>A0ABQ4QK70_9HYPH</name>
<organism evidence="7 8">
    <name type="scientific">Methylobacterium cerastii</name>
    <dbReference type="NCBI Taxonomy" id="932741"/>
    <lineage>
        <taxon>Bacteria</taxon>
        <taxon>Pseudomonadati</taxon>
        <taxon>Pseudomonadota</taxon>
        <taxon>Alphaproteobacteria</taxon>
        <taxon>Hyphomicrobiales</taxon>
        <taxon>Methylobacteriaceae</taxon>
        <taxon>Methylobacterium</taxon>
    </lineage>
</organism>